<dbReference type="OrthoDB" id="2151789at2759"/>
<dbReference type="SUPFAM" id="SSF56176">
    <property type="entry name" value="FAD-binding/transporter-associated domain-like"/>
    <property type="match status" value="1"/>
</dbReference>
<dbReference type="Gene3D" id="3.30.465.10">
    <property type="match status" value="1"/>
</dbReference>
<protein>
    <submittedName>
        <fullName evidence="7">FAD binding domain-containing protein</fullName>
    </submittedName>
</protein>
<feature type="domain" description="FAD-binding PCMH-type" evidence="6">
    <location>
        <begin position="98"/>
        <end position="269"/>
    </location>
</feature>
<dbReference type="GO" id="GO:0016491">
    <property type="term" value="F:oxidoreductase activity"/>
    <property type="evidence" value="ECO:0007669"/>
    <property type="project" value="UniProtKB-KW"/>
</dbReference>
<dbReference type="Pfam" id="PF01565">
    <property type="entry name" value="FAD_binding_4"/>
    <property type="match status" value="1"/>
</dbReference>
<organism evidence="7 8">
    <name type="scientific">Ophiobolus disseminans</name>
    <dbReference type="NCBI Taxonomy" id="1469910"/>
    <lineage>
        <taxon>Eukaryota</taxon>
        <taxon>Fungi</taxon>
        <taxon>Dikarya</taxon>
        <taxon>Ascomycota</taxon>
        <taxon>Pezizomycotina</taxon>
        <taxon>Dothideomycetes</taxon>
        <taxon>Pleosporomycetidae</taxon>
        <taxon>Pleosporales</taxon>
        <taxon>Pleosporineae</taxon>
        <taxon>Phaeosphaeriaceae</taxon>
        <taxon>Ophiobolus</taxon>
    </lineage>
</organism>
<keyword evidence="2" id="KW-0285">Flavoprotein</keyword>
<dbReference type="PANTHER" id="PTHR42973:SF34">
    <property type="entry name" value="FAD BINDING DOMAIN PROTEIN (AFU_ORTHOLOGUE AFUA_3G02770)"/>
    <property type="match status" value="1"/>
</dbReference>
<name>A0A6A7AE02_9PLEO</name>
<dbReference type="AlphaFoldDB" id="A0A6A7AE02"/>
<dbReference type="InterPro" id="IPR016167">
    <property type="entry name" value="FAD-bd_PCMH_sub1"/>
</dbReference>
<keyword evidence="8" id="KW-1185">Reference proteome</keyword>
<evidence type="ECO:0000256" key="2">
    <source>
        <dbReference type="ARBA" id="ARBA00022630"/>
    </source>
</evidence>
<evidence type="ECO:0000256" key="5">
    <source>
        <dbReference type="SAM" id="SignalP"/>
    </source>
</evidence>
<feature type="chain" id="PRO_5025360834" evidence="5">
    <location>
        <begin position="19"/>
        <end position="540"/>
    </location>
</feature>
<proteinExistence type="inferred from homology"/>
<dbReference type="Gene3D" id="3.40.462.20">
    <property type="match status" value="1"/>
</dbReference>
<evidence type="ECO:0000256" key="1">
    <source>
        <dbReference type="ARBA" id="ARBA00005466"/>
    </source>
</evidence>
<evidence type="ECO:0000259" key="6">
    <source>
        <dbReference type="PROSITE" id="PS51387"/>
    </source>
</evidence>
<dbReference type="Gene3D" id="3.30.43.10">
    <property type="entry name" value="Uridine Diphospho-n-acetylenolpyruvylglucosamine Reductase, domain 2"/>
    <property type="match status" value="1"/>
</dbReference>
<dbReference type="InterPro" id="IPR012951">
    <property type="entry name" value="BBE"/>
</dbReference>
<evidence type="ECO:0000256" key="3">
    <source>
        <dbReference type="ARBA" id="ARBA00022827"/>
    </source>
</evidence>
<dbReference type="InterPro" id="IPR016169">
    <property type="entry name" value="FAD-bd_PCMH_sub2"/>
</dbReference>
<keyword evidence="4" id="KW-0560">Oxidoreductase</keyword>
<dbReference type="InterPro" id="IPR050416">
    <property type="entry name" value="FAD-linked_Oxidoreductase"/>
</dbReference>
<dbReference type="InterPro" id="IPR036318">
    <property type="entry name" value="FAD-bd_PCMH-like_sf"/>
</dbReference>
<dbReference type="InterPro" id="IPR006094">
    <property type="entry name" value="Oxid_FAD_bind_N"/>
</dbReference>
<evidence type="ECO:0000313" key="7">
    <source>
        <dbReference type="EMBL" id="KAF2830948.1"/>
    </source>
</evidence>
<dbReference type="PROSITE" id="PS51387">
    <property type="entry name" value="FAD_PCMH"/>
    <property type="match status" value="1"/>
</dbReference>
<dbReference type="EMBL" id="MU006218">
    <property type="protein sequence ID" value="KAF2830948.1"/>
    <property type="molecule type" value="Genomic_DNA"/>
</dbReference>
<keyword evidence="3" id="KW-0274">FAD</keyword>
<comment type="similarity">
    <text evidence="1">Belongs to the oxygen-dependent FAD-linked oxidoreductase family.</text>
</comment>
<dbReference type="Pfam" id="PF08031">
    <property type="entry name" value="BBE"/>
    <property type="match status" value="1"/>
</dbReference>
<reference evidence="7" key="1">
    <citation type="journal article" date="2020" name="Stud. Mycol.">
        <title>101 Dothideomycetes genomes: a test case for predicting lifestyles and emergence of pathogens.</title>
        <authorList>
            <person name="Haridas S."/>
            <person name="Albert R."/>
            <person name="Binder M."/>
            <person name="Bloem J."/>
            <person name="Labutti K."/>
            <person name="Salamov A."/>
            <person name="Andreopoulos B."/>
            <person name="Baker S."/>
            <person name="Barry K."/>
            <person name="Bills G."/>
            <person name="Bluhm B."/>
            <person name="Cannon C."/>
            <person name="Castanera R."/>
            <person name="Culley D."/>
            <person name="Daum C."/>
            <person name="Ezra D."/>
            <person name="Gonzalez J."/>
            <person name="Henrissat B."/>
            <person name="Kuo A."/>
            <person name="Liang C."/>
            <person name="Lipzen A."/>
            <person name="Lutzoni F."/>
            <person name="Magnuson J."/>
            <person name="Mondo S."/>
            <person name="Nolan M."/>
            <person name="Ohm R."/>
            <person name="Pangilinan J."/>
            <person name="Park H.-J."/>
            <person name="Ramirez L."/>
            <person name="Alfaro M."/>
            <person name="Sun H."/>
            <person name="Tritt A."/>
            <person name="Yoshinaga Y."/>
            <person name="Zwiers L.-H."/>
            <person name="Turgeon B."/>
            <person name="Goodwin S."/>
            <person name="Spatafora J."/>
            <person name="Crous P."/>
            <person name="Grigoriev I."/>
        </authorList>
    </citation>
    <scope>NUCLEOTIDE SEQUENCE</scope>
    <source>
        <strain evidence="7">CBS 113818</strain>
    </source>
</reference>
<evidence type="ECO:0000313" key="8">
    <source>
        <dbReference type="Proteomes" id="UP000799424"/>
    </source>
</evidence>
<gene>
    <name evidence="7" type="ORF">CC86DRAFT_366455</name>
</gene>
<accession>A0A6A7AE02</accession>
<dbReference type="GO" id="GO:0071949">
    <property type="term" value="F:FAD binding"/>
    <property type="evidence" value="ECO:0007669"/>
    <property type="project" value="InterPro"/>
</dbReference>
<sequence length="540" mass="57388">MFARFVVPLAALAARVTAQTGAFEPLDFNVTAALENLGVDVSALPEPDNSTIAERSLFQPCALACTSLKILFGDGKVLTEGTSAYDSFTGGYWSAQQGSLNPSCVFKPAKTLEVSTLILVARLYQCPFAVKGGGHAAWAGASSIEDGITVSMESFKQTTVAANKQTVDIGPGLRWVDVYKAAEKDGLSVVGGRMAPVGVPGLILGGGISHFSNKLGWACDNVASFELVTASGLAITVSATSYADLYWALRGGGNNFGIVTNFKLNAFPQGDLWGGQRIYLEDQFPKNLDAIYEFAVNGSPKDLDAAQIITFASAPGVGKVSFANLHYAKPIAEAPVFAPWANLTTIADTTGLRPMSGMADLLNQGAPAPGAYQTWWGINLKMDRSLLSFIIDTFYAQEATVADVEKILLIMAIQPITTGALKAMQKNGGNALGLNPTGGPYFILNFNAAWNNVADEPKFHHVIATIISLIKAEAKKRGLDNDFVYLNYASEYQDPIGSYGAANKARLQSISKKYDPSQVFQNLQPGGFKVTKGAPNPNVP</sequence>
<feature type="signal peptide" evidence="5">
    <location>
        <begin position="1"/>
        <end position="18"/>
    </location>
</feature>
<dbReference type="Proteomes" id="UP000799424">
    <property type="component" value="Unassembled WGS sequence"/>
</dbReference>
<keyword evidence="5" id="KW-0732">Signal</keyword>
<dbReference type="InterPro" id="IPR016166">
    <property type="entry name" value="FAD-bd_PCMH"/>
</dbReference>
<dbReference type="PANTHER" id="PTHR42973">
    <property type="entry name" value="BINDING OXIDOREDUCTASE, PUTATIVE (AFU_ORTHOLOGUE AFUA_1G17690)-RELATED"/>
    <property type="match status" value="1"/>
</dbReference>
<evidence type="ECO:0000256" key="4">
    <source>
        <dbReference type="ARBA" id="ARBA00023002"/>
    </source>
</evidence>